<dbReference type="Proteomes" id="UP000885847">
    <property type="component" value="Unassembled WGS sequence"/>
</dbReference>
<evidence type="ECO:0000313" key="1">
    <source>
        <dbReference type="EMBL" id="HDI82334.1"/>
    </source>
</evidence>
<gene>
    <name evidence="1" type="ORF">ENF18_00910</name>
</gene>
<sequence>MVSIILFTSIFTLGNPAEINFMDTGKIDLNLNFYTFISGRDTTYQIGSLLALFSNALGIQRNLLYTGEPFEPVGISFIKKSTNGFFGFSYGYTRSLNNSGDTITSSSGMVSYGDREKFPWGIRFGYVKSSDFPYLGHVDIVPYLNIGFIKGNSNLFGGNILYLSGYSTSMRTDFQALQGNLQLYSDPIAVEGGYGKLSGTSQNLTVEDDVFHFISRGYYKLNKLSFGEDIILVKEFYTEDWSLGVYNQNSTIIDINLFGALTLGNLKADGKVIFQSHKSEADLSWYSFLMTISGFEFQLSGDFTGLNTSITATLLGVDPDRDTEGDEFTRLVVHLSLSKVTGKYSITLGIHGNADNGDNIERRGGGVDIGIGYKDI</sequence>
<dbReference type="AlphaFoldDB" id="A0A7C0ZC16"/>
<dbReference type="EMBL" id="DQWE01000041">
    <property type="protein sequence ID" value="HDI82334.1"/>
    <property type="molecule type" value="Genomic_DNA"/>
</dbReference>
<name>A0A7C0ZC16_UNCW3</name>
<protein>
    <submittedName>
        <fullName evidence="1">Uncharacterized protein</fullName>
    </submittedName>
</protein>
<comment type="caution">
    <text evidence="1">The sequence shown here is derived from an EMBL/GenBank/DDBJ whole genome shotgun (WGS) entry which is preliminary data.</text>
</comment>
<proteinExistence type="predicted"/>
<organism evidence="1">
    <name type="scientific">candidate division WOR-3 bacterium</name>
    <dbReference type="NCBI Taxonomy" id="2052148"/>
    <lineage>
        <taxon>Bacteria</taxon>
        <taxon>Bacteria division WOR-3</taxon>
    </lineage>
</organism>
<reference evidence="1" key="1">
    <citation type="journal article" date="2020" name="mSystems">
        <title>Genome- and Community-Level Interaction Insights into Carbon Utilization and Element Cycling Functions of Hydrothermarchaeota in Hydrothermal Sediment.</title>
        <authorList>
            <person name="Zhou Z."/>
            <person name="Liu Y."/>
            <person name="Xu W."/>
            <person name="Pan J."/>
            <person name="Luo Z.H."/>
            <person name="Li M."/>
        </authorList>
    </citation>
    <scope>NUCLEOTIDE SEQUENCE [LARGE SCALE GENOMIC DNA]</scope>
    <source>
        <strain evidence="1">HyVt-102</strain>
    </source>
</reference>
<accession>A0A7C0ZC16</accession>